<dbReference type="EMBL" id="AMZH03011637">
    <property type="protein sequence ID" value="RRT52502.1"/>
    <property type="molecule type" value="Genomic_DNA"/>
</dbReference>
<accession>A0A426YL85</accession>
<proteinExistence type="predicted"/>
<organism evidence="2 3">
    <name type="scientific">Ensete ventricosum</name>
    <name type="common">Abyssinian banana</name>
    <name type="synonym">Musa ensete</name>
    <dbReference type="NCBI Taxonomy" id="4639"/>
    <lineage>
        <taxon>Eukaryota</taxon>
        <taxon>Viridiplantae</taxon>
        <taxon>Streptophyta</taxon>
        <taxon>Embryophyta</taxon>
        <taxon>Tracheophyta</taxon>
        <taxon>Spermatophyta</taxon>
        <taxon>Magnoliopsida</taxon>
        <taxon>Liliopsida</taxon>
        <taxon>Zingiberales</taxon>
        <taxon>Musaceae</taxon>
        <taxon>Ensete</taxon>
    </lineage>
</organism>
<dbReference type="Proteomes" id="UP000287651">
    <property type="component" value="Unassembled WGS sequence"/>
</dbReference>
<protein>
    <submittedName>
        <fullName evidence="2">Uncharacterized protein</fullName>
    </submittedName>
</protein>
<gene>
    <name evidence="2" type="ORF">B296_00027836</name>
</gene>
<name>A0A426YL85_ENSVE</name>
<feature type="region of interest" description="Disordered" evidence="1">
    <location>
        <begin position="1"/>
        <end position="77"/>
    </location>
</feature>
<reference evidence="2 3" key="1">
    <citation type="journal article" date="2014" name="Agronomy (Basel)">
        <title>A Draft Genome Sequence for Ensete ventricosum, the Drought-Tolerant Tree Against Hunger.</title>
        <authorList>
            <person name="Harrison J."/>
            <person name="Moore K.A."/>
            <person name="Paszkiewicz K."/>
            <person name="Jones T."/>
            <person name="Grant M."/>
            <person name="Ambacheew D."/>
            <person name="Muzemil S."/>
            <person name="Studholme D.J."/>
        </authorList>
    </citation>
    <scope>NUCLEOTIDE SEQUENCE [LARGE SCALE GENOMIC DNA]</scope>
</reference>
<dbReference type="AlphaFoldDB" id="A0A426YL85"/>
<evidence type="ECO:0000256" key="1">
    <source>
        <dbReference type="SAM" id="MobiDB-lite"/>
    </source>
</evidence>
<evidence type="ECO:0000313" key="2">
    <source>
        <dbReference type="EMBL" id="RRT52502.1"/>
    </source>
</evidence>
<evidence type="ECO:0000313" key="3">
    <source>
        <dbReference type="Proteomes" id="UP000287651"/>
    </source>
</evidence>
<sequence length="77" mass="9102">MKEGVREGGNKGWRPQIRQRSKRRQIQRRRRLALSKPCHGGKQKKRRSRRWRRKGWPSSRNSGLLALPFGPPSCCPR</sequence>
<comment type="caution">
    <text evidence="2">The sequence shown here is derived from an EMBL/GenBank/DDBJ whole genome shotgun (WGS) entry which is preliminary data.</text>
</comment>
<feature type="compositionally biased region" description="Basic residues" evidence="1">
    <location>
        <begin position="17"/>
        <end position="55"/>
    </location>
</feature>